<sequence>IAAAILFTACSRNAENKNPKMICLQLIDRNGFNETIGSKDRLDLYKNTDFLEPQPYIKVVRIFQRNAKGKVLSAVTSYHENGEIAQYLEVESGRAHGIYKEWHPNGLQKVLAHVIEGLGDVSEDAMASWVFDNECIAFDEKGKMIAKIIYAKGELSKEALYYYPDGTLKKKVPFHKDEIHGEEVLFNEEGEMVGSIHFKKGLKDGVSEYLGSKSCPKFHEEYSEGKLLSGVYYNFDNNVISKVNVGNGLQTLYDEGLLCKQLEFKDGRQAGKVYHYSSNGALHSMYSLKEGEKHGEEWIYYVISSKPKQKKICFNWYEGKLQGRVKSWYPNGNLESERDVYNNKKNGPSTAWYINGNIMLIEEYENDTLVKGLYMKKSNNAPVSSIENGSGIATLYDKDGYFLKKVHYQKGSPIEE</sequence>
<dbReference type="InterPro" id="IPR011652">
    <property type="entry name" value="MORN_2"/>
</dbReference>
<organism evidence="1 2">
    <name type="scientific">Aerophobetes bacterium</name>
    <dbReference type="NCBI Taxonomy" id="2030807"/>
    <lineage>
        <taxon>Bacteria</taxon>
        <taxon>Candidatus Aerophobota</taxon>
    </lineage>
</organism>
<dbReference type="SUPFAM" id="SSF82185">
    <property type="entry name" value="Histone H3 K4-specific methyltransferase SET7/9 N-terminal domain"/>
    <property type="match status" value="2"/>
</dbReference>
<dbReference type="EMBL" id="NVUU01000040">
    <property type="protein sequence ID" value="PCI94350.1"/>
    <property type="molecule type" value="Genomic_DNA"/>
</dbReference>
<name>A0A2A4YIC3_UNCAE</name>
<dbReference type="Gene3D" id="2.20.110.10">
    <property type="entry name" value="Histone H3 K4-specific methyltransferase SET7/9 N-terminal domain"/>
    <property type="match status" value="1"/>
</dbReference>
<proteinExistence type="predicted"/>
<gene>
    <name evidence="1" type="ORF">COB11_03910</name>
</gene>
<evidence type="ECO:0000313" key="2">
    <source>
        <dbReference type="Proteomes" id="UP000217838"/>
    </source>
</evidence>
<dbReference type="Gene3D" id="3.90.930.1">
    <property type="match status" value="1"/>
</dbReference>
<dbReference type="Proteomes" id="UP000217838">
    <property type="component" value="Unassembled WGS sequence"/>
</dbReference>
<evidence type="ECO:0000313" key="1">
    <source>
        <dbReference type="EMBL" id="PCI94350.1"/>
    </source>
</evidence>
<reference evidence="2" key="1">
    <citation type="submission" date="2017-08" db="EMBL/GenBank/DDBJ databases">
        <title>A dynamic microbial community with high functional redundancy inhabits the cold, oxic subseafloor aquifer.</title>
        <authorList>
            <person name="Tully B.J."/>
            <person name="Wheat C.G."/>
            <person name="Glazer B.T."/>
            <person name="Huber J.A."/>
        </authorList>
    </citation>
    <scope>NUCLEOTIDE SEQUENCE [LARGE SCALE GENOMIC DNA]</scope>
</reference>
<accession>A0A2A4YIC3</accession>
<dbReference type="Pfam" id="PF07661">
    <property type="entry name" value="MORN_2"/>
    <property type="match status" value="2"/>
</dbReference>
<comment type="caution">
    <text evidence="1">The sequence shown here is derived from an EMBL/GenBank/DDBJ whole genome shotgun (WGS) entry which is preliminary data.</text>
</comment>
<protein>
    <recommendedName>
        <fullName evidence="3">Toxin-antitoxin system YwqK family antitoxin</fullName>
    </recommendedName>
</protein>
<evidence type="ECO:0008006" key="3">
    <source>
        <dbReference type="Google" id="ProtNLM"/>
    </source>
</evidence>
<dbReference type="AlphaFoldDB" id="A0A2A4YIC3"/>
<feature type="non-terminal residue" evidence="1">
    <location>
        <position position="1"/>
    </location>
</feature>